<dbReference type="InterPro" id="IPR057008">
    <property type="entry name" value="SpoVR-like_C"/>
</dbReference>
<protein>
    <submittedName>
        <fullName evidence="3">Stage V sporulation protein R</fullName>
    </submittedName>
</protein>
<feature type="domain" description="SpoVR-like C-terminal" evidence="2">
    <location>
        <begin position="366"/>
        <end position="417"/>
    </location>
</feature>
<evidence type="ECO:0000313" key="4">
    <source>
        <dbReference type="Proteomes" id="UP000077271"/>
    </source>
</evidence>
<accession>A0A177L2B1</accession>
<name>A0A177L2B1_9BACI</name>
<dbReference type="InterPro" id="IPR056174">
    <property type="entry name" value="SpoVR_N"/>
</dbReference>
<evidence type="ECO:0000259" key="1">
    <source>
        <dbReference type="Pfam" id="PF04293"/>
    </source>
</evidence>
<dbReference type="Proteomes" id="UP000077271">
    <property type="component" value="Unassembled WGS sequence"/>
</dbReference>
<dbReference type="PANTHER" id="PTHR30029">
    <property type="entry name" value="STAGE V SPORULATION PROTEIN R"/>
    <property type="match status" value="1"/>
</dbReference>
<dbReference type="Pfam" id="PF04293">
    <property type="entry name" value="SpoVR"/>
    <property type="match status" value="1"/>
</dbReference>
<gene>
    <name evidence="3" type="ORF">AWH48_15180</name>
</gene>
<evidence type="ECO:0000259" key="2">
    <source>
        <dbReference type="Pfam" id="PF24755"/>
    </source>
</evidence>
<sequence length="441" mass="51559">MKQNDLQYAIDEITDIAADFGLDFYSMRYEICPADIIYTFGAYGMPARFSHWRFGKRFYKMKLQYEMGLSKIYELVINTDPCSAFLLNTNSLVQNKLIVAHVLAHADFFKNNAHFKKTNRKMVTSMESAAARIQALTDEFGIEQVETFLDAVLSIEEHVDPHGEIGGGDQLITAPRKHLYDDLWDPLVEREPIVDVPIREKDLLKFIAENSPILKDWQREIIMIVRQEMLYFWPQMETKIMNEGWASYWHMRIMRELDLPEAEAIDYARLNAEVVQPSKMGLNPYYVGVKLYEHIEEQYGSRDKLFEVRAMESDLSFLRNYMTKEFVEKEEMYLYEKKGSHWTITEKSWENVRDHLTASKVNSGFPYLSVTDSNYINAGELYIVHSYEGTELDLSYLEHTMPHIYTLWGRPVHIETVVDGRTTVFTHGKDGIKRKYGKAFT</sequence>
<reference evidence="3 4" key="1">
    <citation type="submission" date="2016-01" db="EMBL/GenBank/DDBJ databases">
        <title>Investigation of taxonomic status of Bacillus aminovorans.</title>
        <authorList>
            <person name="Verma A."/>
            <person name="Pal Y."/>
            <person name="Krishnamurthi S."/>
        </authorList>
    </citation>
    <scope>NUCLEOTIDE SEQUENCE [LARGE SCALE GENOMIC DNA]</scope>
    <source>
        <strain evidence="3 4">DSM 4337</strain>
    </source>
</reference>
<dbReference type="InterPro" id="IPR007390">
    <property type="entry name" value="Spore_V_R"/>
</dbReference>
<proteinExistence type="predicted"/>
<feature type="domain" description="SpoVR protein-like N-terminal" evidence="1">
    <location>
        <begin position="3"/>
        <end position="363"/>
    </location>
</feature>
<dbReference type="EMBL" id="LQWZ01000002">
    <property type="protein sequence ID" value="OAH59477.1"/>
    <property type="molecule type" value="Genomic_DNA"/>
</dbReference>
<dbReference type="OrthoDB" id="9784270at2"/>
<dbReference type="RefSeq" id="WP_018391721.1">
    <property type="nucleotide sequence ID" value="NZ_LQWZ01000002.1"/>
</dbReference>
<organism evidence="3 4">
    <name type="scientific">Domibacillus aminovorans</name>
    <dbReference type="NCBI Taxonomy" id="29332"/>
    <lineage>
        <taxon>Bacteria</taxon>
        <taxon>Bacillati</taxon>
        <taxon>Bacillota</taxon>
        <taxon>Bacilli</taxon>
        <taxon>Bacillales</taxon>
        <taxon>Bacillaceae</taxon>
        <taxon>Domibacillus</taxon>
    </lineage>
</organism>
<evidence type="ECO:0000313" key="3">
    <source>
        <dbReference type="EMBL" id="OAH59477.1"/>
    </source>
</evidence>
<dbReference type="PANTHER" id="PTHR30029:SF2">
    <property type="entry name" value="STAGE V SPORULATION PROTEIN R"/>
    <property type="match status" value="1"/>
</dbReference>
<dbReference type="Pfam" id="PF24755">
    <property type="entry name" value="SpoVR_C"/>
    <property type="match status" value="1"/>
</dbReference>
<comment type="caution">
    <text evidence="3">The sequence shown here is derived from an EMBL/GenBank/DDBJ whole genome shotgun (WGS) entry which is preliminary data.</text>
</comment>
<dbReference type="AlphaFoldDB" id="A0A177L2B1"/>